<dbReference type="CDD" id="cd05162">
    <property type="entry name" value="PWWP"/>
    <property type="match status" value="1"/>
</dbReference>
<reference evidence="3" key="1">
    <citation type="submission" date="2015-07" db="EMBL/GenBank/DDBJ databases">
        <title>Transcriptome Assembly of Anthurium amnicola.</title>
        <authorList>
            <person name="Suzuki J."/>
        </authorList>
    </citation>
    <scope>NUCLEOTIDE SEQUENCE</scope>
</reference>
<feature type="domain" description="PWWP" evidence="2">
    <location>
        <begin position="57"/>
        <end position="114"/>
    </location>
</feature>
<protein>
    <submittedName>
        <fullName evidence="3">Serine/threonine-protein kinase ATM</fullName>
    </submittedName>
</protein>
<evidence type="ECO:0000256" key="1">
    <source>
        <dbReference type="SAM" id="MobiDB-lite"/>
    </source>
</evidence>
<gene>
    <name evidence="3" type="primary">ATM_10</name>
    <name evidence="3" type="ORF">g.90164</name>
</gene>
<feature type="compositionally biased region" description="Polar residues" evidence="1">
    <location>
        <begin position="1"/>
        <end position="13"/>
    </location>
</feature>
<dbReference type="SUPFAM" id="SSF63748">
    <property type="entry name" value="Tudor/PWWP/MBT"/>
    <property type="match status" value="1"/>
</dbReference>
<dbReference type="InterPro" id="IPR052657">
    <property type="entry name" value="PDP_family_Arabidopsis"/>
</dbReference>
<keyword evidence="3" id="KW-0418">Kinase</keyword>
<keyword evidence="3" id="KW-0808">Transferase</keyword>
<dbReference type="InterPro" id="IPR000313">
    <property type="entry name" value="PWWP_dom"/>
</dbReference>
<dbReference type="PANTHER" id="PTHR10688:SF2">
    <property type="entry name" value="PWWP DOMAIN-CONTAINING PROTEIN"/>
    <property type="match status" value="1"/>
</dbReference>
<feature type="region of interest" description="Disordered" evidence="1">
    <location>
        <begin position="1"/>
        <end position="52"/>
    </location>
</feature>
<sequence>MAVDGSTSPSNGVSMARDGVEDGGGADLLPRSPTFPGRGLAECHSREGNSKRQSFAPGDLVWGKAFPYTWWPGWVRKRRGSARLVSFFGVGSISRWLQASNIRGFEDCYLQMSKMAGARLAREVDGALRELSRRTALAMSCGCRRRAVGAMGDEHLATQMARERERFEPSEVVDVVLGMAVRAWVDDGQTICAARVAAQVYSYRRHVSVASVGVVDVGFEPAETLDMIRCLGVSAWRGDGAAAAMARVVGQLDAYRHFMSIRSDWGSERLIEDGASSASEDSEGIYQRPTEEGSSSSSEDSEGSHLEIPYRYLDESEEADDVDILYENGIEEQGESHSLMQENVPPDGEICKINRIDYSILDTEFDFPTDNKMENAHDWSGEKRVAIDTEKPKVDDFSLHDASTTCFLEFITESTSQFIVGISLKPQLSLVAAMFHGEEGNLQFLRGMLYHLYCLASEPLYMRSESLMPLCQIVLSYKALMFRRIYELPTITCSEASQNAQEPDICGHDHSTNESGEKHQDDNVADMCEHSGLSGVLFHTFDDGIELQFSAKQHDDLDVPHTVGDSITTHSSINVNTSSKNAIGQKYTSGIMFHSDSVRRLSGKIVVDKRYAASSSEAVKRVCNLTFPVNRDYDIVNRKRKFREVSSATSISLHAASSLGSDVKAYTMSMMLDNKKTNDAKSLYCKQSDTCNEPKDVFFQDDSRYDALAFQSDSNFCAAADTSGNNVKSTAVAFRSALAPICRYKVSSGRKRRPDRPVNLNVSKWQKYCPFTSVTQFYASPLIKDSSSTIDRAQCSPVIGRKTGPSSSLHMKFPKGVNLPSKEDLEKIFSVFGPLDHSRTKVFFYTGAGKVVFSNPTDAETAYNYVRRNKIFETGMRFWLDPHEKLRKEDSPQASPLSGGQTSALSLKSCLKSSTIHGNKDTKGKFRVTFCT</sequence>
<dbReference type="AlphaFoldDB" id="A0A1D1ZJL8"/>
<dbReference type="PANTHER" id="PTHR10688">
    <property type="entry name" value="PWWP DOMAIN-CONTAINING PROTEIN"/>
    <property type="match status" value="1"/>
</dbReference>
<dbReference type="Gene3D" id="2.30.30.140">
    <property type="match status" value="1"/>
</dbReference>
<evidence type="ECO:0000313" key="3">
    <source>
        <dbReference type="EMBL" id="JAT67154.1"/>
    </source>
</evidence>
<organism evidence="3">
    <name type="scientific">Anthurium amnicola</name>
    <dbReference type="NCBI Taxonomy" id="1678845"/>
    <lineage>
        <taxon>Eukaryota</taxon>
        <taxon>Viridiplantae</taxon>
        <taxon>Streptophyta</taxon>
        <taxon>Embryophyta</taxon>
        <taxon>Tracheophyta</taxon>
        <taxon>Spermatophyta</taxon>
        <taxon>Magnoliopsida</taxon>
        <taxon>Liliopsida</taxon>
        <taxon>Araceae</taxon>
        <taxon>Pothoideae</taxon>
        <taxon>Potheae</taxon>
        <taxon>Anthurium</taxon>
    </lineage>
</organism>
<dbReference type="PROSITE" id="PS50812">
    <property type="entry name" value="PWWP"/>
    <property type="match status" value="1"/>
</dbReference>
<name>A0A1D1ZJL8_9ARAE</name>
<evidence type="ECO:0000259" key="2">
    <source>
        <dbReference type="PROSITE" id="PS50812"/>
    </source>
</evidence>
<dbReference type="EMBL" id="GDJX01000782">
    <property type="protein sequence ID" value="JAT67154.1"/>
    <property type="molecule type" value="Transcribed_RNA"/>
</dbReference>
<feature type="region of interest" description="Disordered" evidence="1">
    <location>
        <begin position="273"/>
        <end position="305"/>
    </location>
</feature>
<proteinExistence type="predicted"/>
<feature type="compositionally biased region" description="Basic and acidic residues" evidence="1">
    <location>
        <begin position="41"/>
        <end position="50"/>
    </location>
</feature>
<dbReference type="GO" id="GO:0016301">
    <property type="term" value="F:kinase activity"/>
    <property type="evidence" value="ECO:0007669"/>
    <property type="project" value="UniProtKB-KW"/>
</dbReference>
<accession>A0A1D1ZJL8</accession>